<dbReference type="Proteomes" id="UP001196413">
    <property type="component" value="Unassembled WGS sequence"/>
</dbReference>
<dbReference type="AlphaFoldDB" id="A0AAD5MQP8"/>
<evidence type="ECO:0000313" key="3">
    <source>
        <dbReference type="Proteomes" id="UP001196413"/>
    </source>
</evidence>
<dbReference type="EMBL" id="JAHQIW010004543">
    <property type="protein sequence ID" value="KAJ1362822.1"/>
    <property type="molecule type" value="Genomic_DNA"/>
</dbReference>
<evidence type="ECO:0000256" key="1">
    <source>
        <dbReference type="SAM" id="MobiDB-lite"/>
    </source>
</evidence>
<protein>
    <submittedName>
        <fullName evidence="2">Uncharacterized protein</fullName>
    </submittedName>
</protein>
<name>A0AAD5MQP8_PARTN</name>
<comment type="caution">
    <text evidence="2">The sequence shown here is derived from an EMBL/GenBank/DDBJ whole genome shotgun (WGS) entry which is preliminary data.</text>
</comment>
<evidence type="ECO:0000313" key="2">
    <source>
        <dbReference type="EMBL" id="KAJ1362822.1"/>
    </source>
</evidence>
<sequence>NHLACVPWAFTELENNMKKRLDRRRRAAVAVFGPLKKPPKQAKDSKTSCLNHFDSNGPSRRSAMQLRHGLILRPRQDCYEQLTERFERFFLKFSWRTQHLAVLALAQSFGGLFHPRDPQVYTSYSETRVGGSTLRRTGRQMGREEL</sequence>
<organism evidence="2 3">
    <name type="scientific">Parelaphostrongylus tenuis</name>
    <name type="common">Meningeal worm</name>
    <dbReference type="NCBI Taxonomy" id="148309"/>
    <lineage>
        <taxon>Eukaryota</taxon>
        <taxon>Metazoa</taxon>
        <taxon>Ecdysozoa</taxon>
        <taxon>Nematoda</taxon>
        <taxon>Chromadorea</taxon>
        <taxon>Rhabditida</taxon>
        <taxon>Rhabditina</taxon>
        <taxon>Rhabditomorpha</taxon>
        <taxon>Strongyloidea</taxon>
        <taxon>Metastrongylidae</taxon>
        <taxon>Parelaphostrongylus</taxon>
    </lineage>
</organism>
<feature type="compositionally biased region" description="Polar residues" evidence="1">
    <location>
        <begin position="47"/>
        <end position="59"/>
    </location>
</feature>
<keyword evidence="3" id="KW-1185">Reference proteome</keyword>
<feature type="region of interest" description="Disordered" evidence="1">
    <location>
        <begin position="37"/>
        <end position="61"/>
    </location>
</feature>
<reference evidence="2" key="1">
    <citation type="submission" date="2021-06" db="EMBL/GenBank/DDBJ databases">
        <title>Parelaphostrongylus tenuis whole genome reference sequence.</title>
        <authorList>
            <person name="Garwood T.J."/>
            <person name="Larsen P.A."/>
            <person name="Fountain-Jones N.M."/>
            <person name="Garbe J.R."/>
            <person name="Macchietto M.G."/>
            <person name="Kania S.A."/>
            <person name="Gerhold R.W."/>
            <person name="Richards J.E."/>
            <person name="Wolf T.M."/>
        </authorList>
    </citation>
    <scope>NUCLEOTIDE SEQUENCE</scope>
    <source>
        <strain evidence="2">MNPRO001-30</strain>
        <tissue evidence="2">Meninges</tissue>
    </source>
</reference>
<proteinExistence type="predicted"/>
<feature type="non-terminal residue" evidence="2">
    <location>
        <position position="1"/>
    </location>
</feature>
<gene>
    <name evidence="2" type="ORF">KIN20_022508</name>
</gene>
<accession>A0AAD5MQP8</accession>